<accession>A0A6V8H1X3</accession>
<organism evidence="7 8">
    <name type="scientific">Talaromyces pinophilus</name>
    <name type="common">Penicillium pinophilum</name>
    <dbReference type="NCBI Taxonomy" id="128442"/>
    <lineage>
        <taxon>Eukaryota</taxon>
        <taxon>Fungi</taxon>
        <taxon>Dikarya</taxon>
        <taxon>Ascomycota</taxon>
        <taxon>Pezizomycotina</taxon>
        <taxon>Eurotiomycetes</taxon>
        <taxon>Eurotiomycetidae</taxon>
        <taxon>Eurotiales</taxon>
        <taxon>Trichocomaceae</taxon>
        <taxon>Talaromyces</taxon>
        <taxon>Talaromyces sect. Talaromyces</taxon>
    </lineage>
</organism>
<dbReference type="GO" id="GO:0005634">
    <property type="term" value="C:nucleus"/>
    <property type="evidence" value="ECO:0007669"/>
    <property type="project" value="InterPro"/>
</dbReference>
<dbReference type="CDD" id="cd00067">
    <property type="entry name" value="GAL4"/>
    <property type="match status" value="1"/>
</dbReference>
<evidence type="ECO:0000259" key="6">
    <source>
        <dbReference type="PROSITE" id="PS50048"/>
    </source>
</evidence>
<proteinExistence type="predicted"/>
<dbReference type="SMART" id="SM00066">
    <property type="entry name" value="GAL4"/>
    <property type="match status" value="1"/>
</dbReference>
<dbReference type="InterPro" id="IPR050675">
    <property type="entry name" value="OAF3"/>
</dbReference>
<dbReference type="GO" id="GO:0003677">
    <property type="term" value="F:DNA binding"/>
    <property type="evidence" value="ECO:0007669"/>
    <property type="project" value="UniProtKB-KW"/>
</dbReference>
<dbReference type="PANTHER" id="PTHR31069">
    <property type="entry name" value="OLEATE-ACTIVATED TRANSCRIPTION FACTOR 1-RELATED"/>
    <property type="match status" value="1"/>
</dbReference>
<dbReference type="Gene3D" id="4.10.240.10">
    <property type="entry name" value="Zn(2)-C6 fungal-type DNA-binding domain"/>
    <property type="match status" value="1"/>
</dbReference>
<feature type="domain" description="Zn(2)-C6 fungal-type" evidence="6">
    <location>
        <begin position="14"/>
        <end position="44"/>
    </location>
</feature>
<reference evidence="8" key="1">
    <citation type="journal article" date="2015" name="Genome Announc.">
        <title>Draft genome sequence of Talaromyces cellulolyticus strain Y-94, a source of lignocellulosic biomass-degrading enzymes.</title>
        <authorList>
            <person name="Fujii T."/>
            <person name="Koike H."/>
            <person name="Sawayama S."/>
            <person name="Yano S."/>
            <person name="Inoue H."/>
        </authorList>
    </citation>
    <scope>NUCLEOTIDE SEQUENCE [LARGE SCALE GENOMIC DNA]</scope>
    <source>
        <strain evidence="8">Y-94</strain>
    </source>
</reference>
<evidence type="ECO:0000313" key="8">
    <source>
        <dbReference type="Proteomes" id="UP000053095"/>
    </source>
</evidence>
<dbReference type="PROSITE" id="PS00463">
    <property type="entry name" value="ZN2_CY6_FUNGAL_1"/>
    <property type="match status" value="1"/>
</dbReference>
<evidence type="ECO:0000256" key="1">
    <source>
        <dbReference type="ARBA" id="ARBA00022723"/>
    </source>
</evidence>
<protein>
    <recommendedName>
        <fullName evidence="6">Zn(2)-C6 fungal-type domain-containing protein</fullName>
    </recommendedName>
</protein>
<dbReference type="GO" id="GO:0008270">
    <property type="term" value="F:zinc ion binding"/>
    <property type="evidence" value="ECO:0007669"/>
    <property type="project" value="InterPro"/>
</dbReference>
<dbReference type="EMBL" id="DF933813">
    <property type="protein sequence ID" value="GAM35299.1"/>
    <property type="molecule type" value="Genomic_DNA"/>
</dbReference>
<evidence type="ECO:0000256" key="4">
    <source>
        <dbReference type="ARBA" id="ARBA00023163"/>
    </source>
</evidence>
<evidence type="ECO:0000256" key="3">
    <source>
        <dbReference type="ARBA" id="ARBA00023125"/>
    </source>
</evidence>
<dbReference type="GO" id="GO:0000981">
    <property type="term" value="F:DNA-binding transcription factor activity, RNA polymerase II-specific"/>
    <property type="evidence" value="ECO:0007669"/>
    <property type="project" value="InterPro"/>
</dbReference>
<evidence type="ECO:0000313" key="7">
    <source>
        <dbReference type="EMBL" id="GAM35299.1"/>
    </source>
</evidence>
<dbReference type="InterPro" id="IPR001138">
    <property type="entry name" value="Zn2Cys6_DnaBD"/>
</dbReference>
<keyword evidence="2" id="KW-0805">Transcription regulation</keyword>
<sequence>MIEPESRNTRFRTACDPCSAAKVRCDKKHPACGRCMQMNLICSYSESRKHGRQSWRLRKRLAHERTATVPVEGRPLAPAKTTAPITVADQDGWESLLAGPSEPLTWEAQLNLEQHYDTNLLSSWPSDGVLNTDLDNWALALPTSDKSTELSPVSTTNSSTHNCEAEAISILNSMQHGEMYQGLTSCSTDPAQAYATLILSPSFDRVLAVNKAAREGWNKLVRCSCALCPHLLLLYTSILSKMLFWYRIAATEKLEDDSASSSGSSRYSPDEAPTVDRFSVRPTAIQVGMLNLDAEEQADMRRILLLRELRTTAKAIDDLLAVDRTSLESADEFIRTGVQWALTGISRHKGELQGIIQMVKQAQ</sequence>
<dbReference type="AlphaFoldDB" id="A0A6V8H1X3"/>
<name>A0A6V8H1X3_TALPI</name>
<dbReference type="SUPFAM" id="SSF57701">
    <property type="entry name" value="Zn2/Cys6 DNA-binding domain"/>
    <property type="match status" value="1"/>
</dbReference>
<keyword evidence="3" id="KW-0238">DNA-binding</keyword>
<dbReference type="PRINTS" id="PR00755">
    <property type="entry name" value="AFLATOXINBRP"/>
</dbReference>
<dbReference type="PANTHER" id="PTHR31069:SF32">
    <property type="entry name" value="ARGININE METABOLISM REGULATION PROTEIN II"/>
    <property type="match status" value="1"/>
</dbReference>
<dbReference type="InterPro" id="IPR013700">
    <property type="entry name" value="AflR"/>
</dbReference>
<comment type="caution">
    <text evidence="7">The sequence shown here is derived from an EMBL/GenBank/DDBJ whole genome shotgun (WGS) entry which is preliminary data.</text>
</comment>
<dbReference type="PROSITE" id="PS50048">
    <property type="entry name" value="ZN2_CY6_FUNGAL_2"/>
    <property type="match status" value="1"/>
</dbReference>
<evidence type="ECO:0000256" key="5">
    <source>
        <dbReference type="ARBA" id="ARBA00023242"/>
    </source>
</evidence>
<dbReference type="Pfam" id="PF00172">
    <property type="entry name" value="Zn_clus"/>
    <property type="match status" value="1"/>
</dbReference>
<evidence type="ECO:0000256" key="2">
    <source>
        <dbReference type="ARBA" id="ARBA00023015"/>
    </source>
</evidence>
<keyword evidence="1" id="KW-0479">Metal-binding</keyword>
<gene>
    <name evidence="7" type="ORF">TCE0_017f03533</name>
</gene>
<dbReference type="InterPro" id="IPR036864">
    <property type="entry name" value="Zn2-C6_fun-type_DNA-bd_sf"/>
</dbReference>
<dbReference type="Pfam" id="PF08493">
    <property type="entry name" value="AflR"/>
    <property type="match status" value="1"/>
</dbReference>
<dbReference type="Proteomes" id="UP000053095">
    <property type="component" value="Unassembled WGS sequence"/>
</dbReference>
<keyword evidence="4" id="KW-0804">Transcription</keyword>
<keyword evidence="8" id="KW-1185">Reference proteome</keyword>
<dbReference type="GO" id="GO:0045122">
    <property type="term" value="P:aflatoxin biosynthetic process"/>
    <property type="evidence" value="ECO:0007669"/>
    <property type="project" value="InterPro"/>
</dbReference>
<keyword evidence="5" id="KW-0539">Nucleus</keyword>